<name>A0A512BLR4_9HYPH</name>
<dbReference type="NCBIfam" id="TIGR00787">
    <property type="entry name" value="dctP"/>
    <property type="match status" value="1"/>
</dbReference>
<protein>
    <submittedName>
        <fullName evidence="5">ABC transporter substrate-binding protein</fullName>
    </submittedName>
</protein>
<dbReference type="Pfam" id="PF03480">
    <property type="entry name" value="DctP"/>
    <property type="match status" value="1"/>
</dbReference>
<accession>A0A512BLR4</accession>
<dbReference type="Gene3D" id="3.40.190.170">
    <property type="entry name" value="Bacterial extracellular solute-binding protein, family 7"/>
    <property type="match status" value="1"/>
</dbReference>
<dbReference type="PANTHER" id="PTHR33376">
    <property type="match status" value="1"/>
</dbReference>
<gene>
    <name evidence="5" type="ORF">MAE02_05790</name>
</gene>
<comment type="similarity">
    <text evidence="1">Belongs to the bacterial solute-binding protein 7 family.</text>
</comment>
<dbReference type="InterPro" id="IPR038404">
    <property type="entry name" value="TRAP_DctP_sf"/>
</dbReference>
<dbReference type="NCBIfam" id="NF037995">
    <property type="entry name" value="TRAP_S1"/>
    <property type="match status" value="1"/>
</dbReference>
<feature type="chain" id="PRO_5022012537" evidence="4">
    <location>
        <begin position="29"/>
        <end position="340"/>
    </location>
</feature>
<keyword evidence="6" id="KW-1185">Reference proteome</keyword>
<dbReference type="PIRSF" id="PIRSF006470">
    <property type="entry name" value="DctB"/>
    <property type="match status" value="1"/>
</dbReference>
<reference evidence="5 6" key="1">
    <citation type="submission" date="2019-07" db="EMBL/GenBank/DDBJ databases">
        <title>Whole genome shotgun sequence of Microvirga aerophila NBRC 106136.</title>
        <authorList>
            <person name="Hosoyama A."/>
            <person name="Uohara A."/>
            <person name="Ohji S."/>
            <person name="Ichikawa N."/>
        </authorList>
    </citation>
    <scope>NUCLEOTIDE SEQUENCE [LARGE SCALE GENOMIC DNA]</scope>
    <source>
        <strain evidence="5 6">NBRC 106136</strain>
    </source>
</reference>
<organism evidence="5 6">
    <name type="scientific">Microvirga aerophila</name>
    <dbReference type="NCBI Taxonomy" id="670291"/>
    <lineage>
        <taxon>Bacteria</taxon>
        <taxon>Pseudomonadati</taxon>
        <taxon>Pseudomonadota</taxon>
        <taxon>Alphaproteobacteria</taxon>
        <taxon>Hyphomicrobiales</taxon>
        <taxon>Methylobacteriaceae</taxon>
        <taxon>Microvirga</taxon>
    </lineage>
</organism>
<dbReference type="CDD" id="cd13679">
    <property type="entry name" value="PBP2_TRAP_YiaO_like"/>
    <property type="match status" value="1"/>
</dbReference>
<dbReference type="Proteomes" id="UP000321085">
    <property type="component" value="Unassembled WGS sequence"/>
</dbReference>
<evidence type="ECO:0000256" key="2">
    <source>
        <dbReference type="ARBA" id="ARBA00022448"/>
    </source>
</evidence>
<dbReference type="GO" id="GO:0055085">
    <property type="term" value="P:transmembrane transport"/>
    <property type="evidence" value="ECO:0007669"/>
    <property type="project" value="InterPro"/>
</dbReference>
<sequence>MMTVRRTIKTTICGALLTLISFLSSAHAAEIKERSIKLPIVTTLDAPLGIGAKKFSELVEQKSSGKIKVRVFPDSSLGGEAQVISALQGGTIEATIVLPAILSGMIKEFIALDLPYVFDNEHQVATVLDGPAGKRFLERLPEKNLIGLGFMGGGFRSYTNSKRPITKVEDLSGLKLRSFQNPVFIDFTNALGANAVPLAFSELFTALETKAIDGQENQIAQVDSSKFDEVQKYLSETRHVYASQVTVVSKKLWDQLSEDERKLFQDAANEAAAYQRQAAIEAEARSRNALKARGMQINVLSEAEMLRMREKVKPVVDKHAAQLPADFRELFFSEVAKARK</sequence>
<dbReference type="OrthoDB" id="7822595at2"/>
<evidence type="ECO:0000313" key="5">
    <source>
        <dbReference type="EMBL" id="GEO12883.1"/>
    </source>
</evidence>
<feature type="signal peptide" evidence="4">
    <location>
        <begin position="1"/>
        <end position="28"/>
    </location>
</feature>
<dbReference type="EMBL" id="BJYU01000003">
    <property type="protein sequence ID" value="GEO12883.1"/>
    <property type="molecule type" value="Genomic_DNA"/>
</dbReference>
<dbReference type="AlphaFoldDB" id="A0A512BLR4"/>
<comment type="caution">
    <text evidence="5">The sequence shown here is derived from an EMBL/GenBank/DDBJ whole genome shotgun (WGS) entry which is preliminary data.</text>
</comment>
<dbReference type="InterPro" id="IPR004682">
    <property type="entry name" value="TRAP_DctP"/>
</dbReference>
<proteinExistence type="inferred from homology"/>
<keyword evidence="3 4" id="KW-0732">Signal</keyword>
<dbReference type="PANTHER" id="PTHR33376:SF7">
    <property type="entry name" value="C4-DICARBOXYLATE-BINDING PROTEIN DCTB"/>
    <property type="match status" value="1"/>
</dbReference>
<evidence type="ECO:0000256" key="4">
    <source>
        <dbReference type="SAM" id="SignalP"/>
    </source>
</evidence>
<evidence type="ECO:0000256" key="1">
    <source>
        <dbReference type="ARBA" id="ARBA00009023"/>
    </source>
</evidence>
<evidence type="ECO:0000256" key="3">
    <source>
        <dbReference type="ARBA" id="ARBA00022729"/>
    </source>
</evidence>
<dbReference type="RefSeq" id="WP_114184075.1">
    <property type="nucleotide sequence ID" value="NZ_BJYU01000003.1"/>
</dbReference>
<dbReference type="InterPro" id="IPR018389">
    <property type="entry name" value="DctP_fam"/>
</dbReference>
<evidence type="ECO:0000313" key="6">
    <source>
        <dbReference type="Proteomes" id="UP000321085"/>
    </source>
</evidence>
<keyword evidence="2" id="KW-0813">Transport</keyword>
<dbReference type="GO" id="GO:0030288">
    <property type="term" value="C:outer membrane-bounded periplasmic space"/>
    <property type="evidence" value="ECO:0007669"/>
    <property type="project" value="InterPro"/>
</dbReference>